<sequence length="334" mass="38969">MDQQMEGRQEIYDRKPLHRPRSWRRTGSLREREMRIKSREEKRVVERESRLEIMAFAKIAPTLALIACKNPFKSHLVPKTSCCCFSLGAPDLITSMAFEVLFYQARRHYFIKTTPYQASLFLRSHYSSHPPFLLFHRLLSSSTSAESNPEPTPETQPPRKPQPTPIQPVSYPTKSKDPSGSQSQPHPSQSSPPPPPQKPRISETHFEKPILSEVRTWTREDIRFVKDVPQISPVSYPTRVAPLPEDRAEVKEEGEDRKGENEELEKERKRIEADNRVIRRVLRVEEEKVPFPTLIKVENKRNEKVIYDLKEGIKLVKVRVLFLHFGLNWDLNFD</sequence>
<evidence type="ECO:0000256" key="1">
    <source>
        <dbReference type="SAM" id="MobiDB-lite"/>
    </source>
</evidence>
<dbReference type="EMBL" id="CAUOFW020005057">
    <property type="protein sequence ID" value="CAK9168380.1"/>
    <property type="molecule type" value="Genomic_DNA"/>
</dbReference>
<keyword evidence="3" id="KW-1185">Reference proteome</keyword>
<evidence type="ECO:0000313" key="3">
    <source>
        <dbReference type="Proteomes" id="UP001642360"/>
    </source>
</evidence>
<name>A0ABC8TG13_9AQUA</name>
<protein>
    <submittedName>
        <fullName evidence="2">Uncharacterized protein</fullName>
    </submittedName>
</protein>
<organism evidence="2 3">
    <name type="scientific">Ilex paraguariensis</name>
    <name type="common">yerba mate</name>
    <dbReference type="NCBI Taxonomy" id="185542"/>
    <lineage>
        <taxon>Eukaryota</taxon>
        <taxon>Viridiplantae</taxon>
        <taxon>Streptophyta</taxon>
        <taxon>Embryophyta</taxon>
        <taxon>Tracheophyta</taxon>
        <taxon>Spermatophyta</taxon>
        <taxon>Magnoliopsida</taxon>
        <taxon>eudicotyledons</taxon>
        <taxon>Gunneridae</taxon>
        <taxon>Pentapetalae</taxon>
        <taxon>asterids</taxon>
        <taxon>campanulids</taxon>
        <taxon>Aquifoliales</taxon>
        <taxon>Aquifoliaceae</taxon>
        <taxon>Ilex</taxon>
    </lineage>
</organism>
<feature type="compositionally biased region" description="Low complexity" evidence="1">
    <location>
        <begin position="178"/>
        <end position="189"/>
    </location>
</feature>
<proteinExistence type="predicted"/>
<accession>A0ABC8TG13</accession>
<reference evidence="2 3" key="1">
    <citation type="submission" date="2024-02" db="EMBL/GenBank/DDBJ databases">
        <authorList>
            <person name="Vignale AGUSTIN F."/>
            <person name="Sosa J E."/>
            <person name="Modenutti C."/>
        </authorList>
    </citation>
    <scope>NUCLEOTIDE SEQUENCE [LARGE SCALE GENOMIC DNA]</scope>
</reference>
<dbReference type="AlphaFoldDB" id="A0ABC8TG13"/>
<comment type="caution">
    <text evidence="2">The sequence shown here is derived from an EMBL/GenBank/DDBJ whole genome shotgun (WGS) entry which is preliminary data.</text>
</comment>
<feature type="compositionally biased region" description="Pro residues" evidence="1">
    <location>
        <begin position="150"/>
        <end position="166"/>
    </location>
</feature>
<feature type="region of interest" description="Disordered" evidence="1">
    <location>
        <begin position="143"/>
        <end position="207"/>
    </location>
</feature>
<dbReference type="Proteomes" id="UP001642360">
    <property type="component" value="Unassembled WGS sequence"/>
</dbReference>
<gene>
    <name evidence="2" type="ORF">ILEXP_LOCUS37759</name>
</gene>
<feature type="region of interest" description="Disordered" evidence="1">
    <location>
        <begin position="246"/>
        <end position="267"/>
    </location>
</feature>
<evidence type="ECO:0000313" key="2">
    <source>
        <dbReference type="EMBL" id="CAK9168380.1"/>
    </source>
</evidence>